<dbReference type="Pfam" id="PF00743">
    <property type="entry name" value="FMO-like"/>
    <property type="match status" value="1"/>
</dbReference>
<dbReference type="InterPro" id="IPR020946">
    <property type="entry name" value="Flavin_mOase-like"/>
</dbReference>
<dbReference type="GO" id="GO:0050661">
    <property type="term" value="F:NADP binding"/>
    <property type="evidence" value="ECO:0007669"/>
    <property type="project" value="InterPro"/>
</dbReference>
<keyword evidence="5" id="KW-0560">Oxidoreductase</keyword>
<evidence type="ECO:0000256" key="1">
    <source>
        <dbReference type="ARBA" id="ARBA00001974"/>
    </source>
</evidence>
<dbReference type="EMBL" id="VCAU01000009">
    <property type="protein sequence ID" value="KAF9892982.1"/>
    <property type="molecule type" value="Genomic_DNA"/>
</dbReference>
<keyword evidence="3" id="KW-0285">Flavoprotein</keyword>
<keyword evidence="4" id="KW-0274">FAD</keyword>
<dbReference type="GO" id="GO:0004499">
    <property type="term" value="F:N,N-dimethylaniline monooxygenase activity"/>
    <property type="evidence" value="ECO:0007669"/>
    <property type="project" value="InterPro"/>
</dbReference>
<dbReference type="AlphaFoldDB" id="A0AAD4CWG7"/>
<reference evidence="6" key="1">
    <citation type="journal article" date="2019" name="Beilstein J. Org. Chem.">
        <title>Nanangenines: drimane sesquiterpenoids as the dominant metabolite cohort of a novel Australian fungus, Aspergillus nanangensis.</title>
        <authorList>
            <person name="Lacey H.J."/>
            <person name="Gilchrist C.L.M."/>
            <person name="Crombie A."/>
            <person name="Kalaitzis J.A."/>
            <person name="Vuong D."/>
            <person name="Rutledge P.J."/>
            <person name="Turner P."/>
            <person name="Pitt J.I."/>
            <person name="Lacey E."/>
            <person name="Chooi Y.H."/>
            <person name="Piggott A.M."/>
        </authorList>
    </citation>
    <scope>NUCLEOTIDE SEQUENCE</scope>
    <source>
        <strain evidence="6">MST-FP2251</strain>
    </source>
</reference>
<comment type="similarity">
    <text evidence="2">Belongs to the FAD-binding monooxygenase family.</text>
</comment>
<evidence type="ECO:0000313" key="7">
    <source>
        <dbReference type="Proteomes" id="UP001194746"/>
    </source>
</evidence>
<name>A0AAD4CWG7_ASPNN</name>
<dbReference type="PANTHER" id="PTHR42877">
    <property type="entry name" value="L-ORNITHINE N(5)-MONOOXYGENASE-RELATED"/>
    <property type="match status" value="1"/>
</dbReference>
<accession>A0AAD4CWG7</accession>
<dbReference type="InterPro" id="IPR051209">
    <property type="entry name" value="FAD-bind_Monooxygenase_sf"/>
</dbReference>
<dbReference type="InterPro" id="IPR036188">
    <property type="entry name" value="FAD/NAD-bd_sf"/>
</dbReference>
<evidence type="ECO:0000256" key="2">
    <source>
        <dbReference type="ARBA" id="ARBA00010139"/>
    </source>
</evidence>
<sequence length="605" mass="68367">MDVGAEVFILAVAIDESTDMAIPTDSRTHHNGVNGSTTPEAYHIRETPMGTRRPLKVIFMGMGAAGINFSHAVSQQTKNIELTVYEKNHDIGGTWLENRYPGCACDIPSVCYQFSWQRKPDWSQYYAGSREIFDYFKHVTVSNDLERFAKFNHQIVGAEWLEALSKWRVTVIRDNDPATAFHDYADFFLNGGGHLNAWKWPSIPGLNAFKGPRVHSANWDESESKIELDGKRVLIIGAGSSAVQIVPTILARVKQLHIIARSPTWITAGFAQKYAAKGGTNNFRYSAETKRQFRDDPELYLRYCKAIESELNVRVRFVINGSAEAREAREYSEAQMRQKLARKPELIDTLMPKTFGVGCRRPTPGNGFLEALTDDKTSVWTEDIREISESGFMTSTGEYHEVDLIVCATGFDTTFCPRFPLLANGRNIQDDFSKTGGDTVGYLGVNLPEVPNYFMFSAPYGPLGHGSALPMIEAFTNYILQIISKAQVEDIRKIQVRRQAAEDFTRHADLYLKRTAWSGPCSSWFKGGQVGRKPVLWPGSRIHYLTVLQAPRYEDYEIDYLTGNRFNYLGDGFDVREYDGRDLTWYYGLLDGEDVQPGDFPPPMF</sequence>
<dbReference type="Gene3D" id="3.50.50.60">
    <property type="entry name" value="FAD/NAD(P)-binding domain"/>
    <property type="match status" value="3"/>
</dbReference>
<evidence type="ECO:0000256" key="3">
    <source>
        <dbReference type="ARBA" id="ARBA00022630"/>
    </source>
</evidence>
<comment type="caution">
    <text evidence="6">The sequence shown here is derived from an EMBL/GenBank/DDBJ whole genome shotgun (WGS) entry which is preliminary data.</text>
</comment>
<comment type="cofactor">
    <cofactor evidence="1">
        <name>FAD</name>
        <dbReference type="ChEBI" id="CHEBI:57692"/>
    </cofactor>
</comment>
<keyword evidence="7" id="KW-1185">Reference proteome</keyword>
<evidence type="ECO:0000256" key="4">
    <source>
        <dbReference type="ARBA" id="ARBA00022827"/>
    </source>
</evidence>
<organism evidence="6 7">
    <name type="scientific">Aspergillus nanangensis</name>
    <dbReference type="NCBI Taxonomy" id="2582783"/>
    <lineage>
        <taxon>Eukaryota</taxon>
        <taxon>Fungi</taxon>
        <taxon>Dikarya</taxon>
        <taxon>Ascomycota</taxon>
        <taxon>Pezizomycotina</taxon>
        <taxon>Eurotiomycetes</taxon>
        <taxon>Eurotiomycetidae</taxon>
        <taxon>Eurotiales</taxon>
        <taxon>Aspergillaceae</taxon>
        <taxon>Aspergillus</taxon>
        <taxon>Aspergillus subgen. Circumdati</taxon>
    </lineage>
</organism>
<dbReference type="Proteomes" id="UP001194746">
    <property type="component" value="Unassembled WGS sequence"/>
</dbReference>
<reference evidence="6" key="2">
    <citation type="submission" date="2020-02" db="EMBL/GenBank/DDBJ databases">
        <authorList>
            <person name="Gilchrist C.L.M."/>
            <person name="Chooi Y.-H."/>
        </authorList>
    </citation>
    <scope>NUCLEOTIDE SEQUENCE</scope>
    <source>
        <strain evidence="6">MST-FP2251</strain>
    </source>
</reference>
<evidence type="ECO:0000313" key="6">
    <source>
        <dbReference type="EMBL" id="KAF9892982.1"/>
    </source>
</evidence>
<dbReference type="GO" id="GO:0050660">
    <property type="term" value="F:flavin adenine dinucleotide binding"/>
    <property type="evidence" value="ECO:0007669"/>
    <property type="project" value="InterPro"/>
</dbReference>
<gene>
    <name evidence="6" type="ORF">FE257_012393</name>
</gene>
<dbReference type="SUPFAM" id="SSF51905">
    <property type="entry name" value="FAD/NAD(P)-binding domain"/>
    <property type="match status" value="2"/>
</dbReference>
<dbReference type="PANTHER" id="PTHR42877:SF7">
    <property type="entry name" value="FLAVIN-BINDING MONOOXYGENASE-RELATED"/>
    <property type="match status" value="1"/>
</dbReference>
<proteinExistence type="inferred from homology"/>
<evidence type="ECO:0000256" key="5">
    <source>
        <dbReference type="ARBA" id="ARBA00023002"/>
    </source>
</evidence>
<protein>
    <submittedName>
        <fullName evidence="6">Uncharacterized protein</fullName>
    </submittedName>
</protein>